<organism evidence="1 2">
    <name type="scientific">Araneus ventricosus</name>
    <name type="common">Orbweaver spider</name>
    <name type="synonym">Epeira ventricosa</name>
    <dbReference type="NCBI Taxonomy" id="182803"/>
    <lineage>
        <taxon>Eukaryota</taxon>
        <taxon>Metazoa</taxon>
        <taxon>Ecdysozoa</taxon>
        <taxon>Arthropoda</taxon>
        <taxon>Chelicerata</taxon>
        <taxon>Arachnida</taxon>
        <taxon>Araneae</taxon>
        <taxon>Araneomorphae</taxon>
        <taxon>Entelegynae</taxon>
        <taxon>Araneoidea</taxon>
        <taxon>Araneidae</taxon>
        <taxon>Araneus</taxon>
    </lineage>
</organism>
<sequence length="138" mass="15969">MAHIASESKVRFTTGLLHCILMKDLNLALGQLYIFDASEANRRRLENNPSYLSSVMKKLNALLRAINTYSESYFQMHQLIQSNPTVNVKMIFMEHPDLDMRRYNAPTSRTEVAAIFVGDYGEPPANRDYMHLSNWREL</sequence>
<keyword evidence="2" id="KW-1185">Reference proteome</keyword>
<dbReference type="AlphaFoldDB" id="A0A4Y2FEF9"/>
<evidence type="ECO:0000313" key="2">
    <source>
        <dbReference type="Proteomes" id="UP000499080"/>
    </source>
</evidence>
<evidence type="ECO:0000313" key="1">
    <source>
        <dbReference type="EMBL" id="GBM39933.1"/>
    </source>
</evidence>
<name>A0A4Y2FEF9_ARAVE</name>
<dbReference type="Proteomes" id="UP000499080">
    <property type="component" value="Unassembled WGS sequence"/>
</dbReference>
<dbReference type="EMBL" id="BGPR01000910">
    <property type="protein sequence ID" value="GBM39933.1"/>
    <property type="molecule type" value="Genomic_DNA"/>
</dbReference>
<dbReference type="OrthoDB" id="7698527at2759"/>
<comment type="caution">
    <text evidence="1">The sequence shown here is derived from an EMBL/GenBank/DDBJ whole genome shotgun (WGS) entry which is preliminary data.</text>
</comment>
<gene>
    <name evidence="1" type="ORF">AVEN_250251_1</name>
</gene>
<proteinExistence type="predicted"/>
<protein>
    <submittedName>
        <fullName evidence="1">Uncharacterized protein</fullName>
    </submittedName>
</protein>
<reference evidence="1 2" key="1">
    <citation type="journal article" date="2019" name="Sci. Rep.">
        <title>Orb-weaving spider Araneus ventricosus genome elucidates the spidroin gene catalogue.</title>
        <authorList>
            <person name="Kono N."/>
            <person name="Nakamura H."/>
            <person name="Ohtoshi R."/>
            <person name="Moran D.A.P."/>
            <person name="Shinohara A."/>
            <person name="Yoshida Y."/>
            <person name="Fujiwara M."/>
            <person name="Mori M."/>
            <person name="Tomita M."/>
            <person name="Arakawa K."/>
        </authorList>
    </citation>
    <scope>NUCLEOTIDE SEQUENCE [LARGE SCALE GENOMIC DNA]</scope>
</reference>
<accession>A0A4Y2FEF9</accession>